<dbReference type="GO" id="GO:0071555">
    <property type="term" value="P:cell wall organization"/>
    <property type="evidence" value="ECO:0007669"/>
    <property type="project" value="UniProtKB-KW"/>
</dbReference>
<dbReference type="NCBIfam" id="NF010480">
    <property type="entry name" value="PRK13905.1"/>
    <property type="match status" value="1"/>
</dbReference>
<evidence type="ECO:0000256" key="5">
    <source>
        <dbReference type="ARBA" id="ARBA00022490"/>
    </source>
</evidence>
<dbReference type="HAMAP" id="MF_00037">
    <property type="entry name" value="MurB"/>
    <property type="match status" value="1"/>
</dbReference>
<dbReference type="Pfam" id="PF01565">
    <property type="entry name" value="FAD_binding_4"/>
    <property type="match status" value="1"/>
</dbReference>
<dbReference type="InterPro" id="IPR016166">
    <property type="entry name" value="FAD-bd_PCMH"/>
</dbReference>
<evidence type="ECO:0000256" key="6">
    <source>
        <dbReference type="ARBA" id="ARBA00022618"/>
    </source>
</evidence>
<keyword evidence="6 16" id="KW-0132">Cell division</keyword>
<dbReference type="UniPathway" id="UPA00219"/>
<dbReference type="GO" id="GO:0071949">
    <property type="term" value="F:FAD binding"/>
    <property type="evidence" value="ECO:0007669"/>
    <property type="project" value="InterPro"/>
</dbReference>
<proteinExistence type="inferred from homology"/>
<evidence type="ECO:0000256" key="10">
    <source>
        <dbReference type="ARBA" id="ARBA00022960"/>
    </source>
</evidence>
<dbReference type="InterPro" id="IPR036318">
    <property type="entry name" value="FAD-bd_PCMH-like_sf"/>
</dbReference>
<dbReference type="AlphaFoldDB" id="A0A2H0KG19"/>
<comment type="pathway">
    <text evidence="4 16">Cell wall biogenesis; peptidoglycan biosynthesis.</text>
</comment>
<keyword evidence="5 16" id="KW-0963">Cytoplasm</keyword>
<keyword evidence="14 16" id="KW-0961">Cell wall biogenesis/degradation</keyword>
<sequence>MNNKYKELIKKLGKEKVGLNEPLSVHTTFIIGGPADLFYEAQSEEELIKAVELAGEMGIAIFILGAGSNILVGDKGFRGIIIKLSNCELRIENGTVTTGAGLPMSTLINKCLENSLTGLEFMAGIPGTVGGAVRGNAGAWQENIGDYVNRVKILSSNGEVIWIDKDNCSFEYRDSRFKHNAEIILAVEFNLEKKDNQKIKEKIMFYTSKRLGQPKEPSAGCIFVNPKPQSAGELIEKCGLKNSQCGGAKISEKHANFIINLGGAKAAAVVELIDLAKSKVKEKFNINLYEEIVRVGEF</sequence>
<dbReference type="InterPro" id="IPR003170">
    <property type="entry name" value="MurB"/>
</dbReference>
<feature type="active site" evidence="16">
    <location>
        <position position="173"/>
    </location>
</feature>
<keyword evidence="12 16" id="KW-0560">Oxidoreductase</keyword>
<dbReference type="GO" id="GO:0051301">
    <property type="term" value="P:cell division"/>
    <property type="evidence" value="ECO:0007669"/>
    <property type="project" value="UniProtKB-KW"/>
</dbReference>
<keyword evidence="10 16" id="KW-0133">Cell shape</keyword>
<comment type="caution">
    <text evidence="18">The sequence shown here is derived from an EMBL/GenBank/DDBJ whole genome shotgun (WGS) entry which is preliminary data.</text>
</comment>
<dbReference type="InterPro" id="IPR006094">
    <property type="entry name" value="Oxid_FAD_bind_N"/>
</dbReference>
<evidence type="ECO:0000256" key="11">
    <source>
        <dbReference type="ARBA" id="ARBA00022984"/>
    </source>
</evidence>
<feature type="active site" evidence="16">
    <location>
        <position position="291"/>
    </location>
</feature>
<evidence type="ECO:0000256" key="7">
    <source>
        <dbReference type="ARBA" id="ARBA00022630"/>
    </source>
</evidence>
<gene>
    <name evidence="16" type="primary">murB</name>
    <name evidence="18" type="ORF">COV89_01840</name>
</gene>
<dbReference type="PANTHER" id="PTHR21071:SF4">
    <property type="entry name" value="UDP-N-ACETYLENOLPYRUVOYLGLUCOSAMINE REDUCTASE"/>
    <property type="match status" value="1"/>
</dbReference>
<organism evidence="18 19">
    <name type="scientific">Candidatus Shapirobacteria bacterium CG11_big_fil_rev_8_21_14_0_20_40_12</name>
    <dbReference type="NCBI Taxonomy" id="1974889"/>
    <lineage>
        <taxon>Bacteria</taxon>
        <taxon>Candidatus Shapironibacteriota</taxon>
    </lineage>
</organism>
<evidence type="ECO:0000256" key="8">
    <source>
        <dbReference type="ARBA" id="ARBA00022827"/>
    </source>
</evidence>
<dbReference type="InterPro" id="IPR036635">
    <property type="entry name" value="MurB_C_sf"/>
</dbReference>
<evidence type="ECO:0000256" key="2">
    <source>
        <dbReference type="ARBA" id="ARBA00003921"/>
    </source>
</evidence>
<evidence type="ECO:0000256" key="14">
    <source>
        <dbReference type="ARBA" id="ARBA00023316"/>
    </source>
</evidence>
<evidence type="ECO:0000313" key="19">
    <source>
        <dbReference type="Proteomes" id="UP000231371"/>
    </source>
</evidence>
<dbReference type="Gene3D" id="3.90.78.10">
    <property type="entry name" value="UDP-N-acetylenolpyruvoylglucosamine reductase, C-terminal domain"/>
    <property type="match status" value="1"/>
</dbReference>
<evidence type="ECO:0000256" key="12">
    <source>
        <dbReference type="ARBA" id="ARBA00023002"/>
    </source>
</evidence>
<evidence type="ECO:0000256" key="13">
    <source>
        <dbReference type="ARBA" id="ARBA00023306"/>
    </source>
</evidence>
<comment type="catalytic activity">
    <reaction evidence="15 16">
        <text>UDP-N-acetyl-alpha-D-muramate + NADP(+) = UDP-N-acetyl-3-O-(1-carboxyvinyl)-alpha-D-glucosamine + NADPH + H(+)</text>
        <dbReference type="Rhea" id="RHEA:12248"/>
        <dbReference type="ChEBI" id="CHEBI:15378"/>
        <dbReference type="ChEBI" id="CHEBI:57783"/>
        <dbReference type="ChEBI" id="CHEBI:58349"/>
        <dbReference type="ChEBI" id="CHEBI:68483"/>
        <dbReference type="ChEBI" id="CHEBI:70757"/>
        <dbReference type="EC" id="1.3.1.98"/>
    </reaction>
</comment>
<dbReference type="SUPFAM" id="SSF56194">
    <property type="entry name" value="Uridine diphospho-N-Acetylenolpyruvylglucosamine reductase, MurB, C-terminal domain"/>
    <property type="match status" value="1"/>
</dbReference>
<dbReference type="InterPro" id="IPR016169">
    <property type="entry name" value="FAD-bd_PCMH_sub2"/>
</dbReference>
<evidence type="ECO:0000259" key="17">
    <source>
        <dbReference type="PROSITE" id="PS51387"/>
    </source>
</evidence>
<dbReference type="EMBL" id="PCVI01000028">
    <property type="protein sequence ID" value="PIQ70186.1"/>
    <property type="molecule type" value="Genomic_DNA"/>
</dbReference>
<comment type="similarity">
    <text evidence="16">Belongs to the MurB family.</text>
</comment>
<feature type="domain" description="FAD-binding PCMH-type" evidence="17">
    <location>
        <begin position="30"/>
        <end position="194"/>
    </location>
</feature>
<evidence type="ECO:0000256" key="1">
    <source>
        <dbReference type="ARBA" id="ARBA00001974"/>
    </source>
</evidence>
<dbReference type="Proteomes" id="UP000231371">
    <property type="component" value="Unassembled WGS sequence"/>
</dbReference>
<feature type="active site" description="Proton donor" evidence="16">
    <location>
        <position position="221"/>
    </location>
</feature>
<dbReference type="GO" id="GO:0009252">
    <property type="term" value="P:peptidoglycan biosynthetic process"/>
    <property type="evidence" value="ECO:0007669"/>
    <property type="project" value="UniProtKB-UniRule"/>
</dbReference>
<evidence type="ECO:0000256" key="9">
    <source>
        <dbReference type="ARBA" id="ARBA00022857"/>
    </source>
</evidence>
<keyword evidence="8 16" id="KW-0274">FAD</keyword>
<dbReference type="NCBIfam" id="TIGR00179">
    <property type="entry name" value="murB"/>
    <property type="match status" value="1"/>
</dbReference>
<accession>A0A2H0KG19</accession>
<keyword evidence="9 16" id="KW-0521">NADP</keyword>
<reference evidence="18 19" key="1">
    <citation type="submission" date="2017-09" db="EMBL/GenBank/DDBJ databases">
        <title>Depth-based differentiation of microbial function through sediment-hosted aquifers and enrichment of novel symbionts in the deep terrestrial subsurface.</title>
        <authorList>
            <person name="Probst A.J."/>
            <person name="Ladd B."/>
            <person name="Jarett J.K."/>
            <person name="Geller-Mcgrath D.E."/>
            <person name="Sieber C.M."/>
            <person name="Emerson J.B."/>
            <person name="Anantharaman K."/>
            <person name="Thomas B.C."/>
            <person name="Malmstrom R."/>
            <person name="Stieglmeier M."/>
            <person name="Klingl A."/>
            <person name="Woyke T."/>
            <person name="Ryan C.M."/>
            <person name="Banfield J.F."/>
        </authorList>
    </citation>
    <scope>NUCLEOTIDE SEQUENCE [LARGE SCALE GENOMIC DNA]</scope>
    <source>
        <strain evidence="18">CG11_big_fil_rev_8_21_14_0_20_40_12</strain>
    </source>
</reference>
<evidence type="ECO:0000256" key="16">
    <source>
        <dbReference type="HAMAP-Rule" id="MF_00037"/>
    </source>
</evidence>
<dbReference type="PANTHER" id="PTHR21071">
    <property type="entry name" value="UDP-N-ACETYLENOLPYRUVOYLGLUCOSAMINE REDUCTASE"/>
    <property type="match status" value="1"/>
</dbReference>
<dbReference type="GO" id="GO:0008762">
    <property type="term" value="F:UDP-N-acetylmuramate dehydrogenase activity"/>
    <property type="evidence" value="ECO:0007669"/>
    <property type="project" value="UniProtKB-UniRule"/>
</dbReference>
<dbReference type="EC" id="1.3.1.98" evidence="16"/>
<keyword evidence="11 16" id="KW-0573">Peptidoglycan synthesis</keyword>
<dbReference type="Gene3D" id="3.30.465.10">
    <property type="match status" value="1"/>
</dbReference>
<evidence type="ECO:0000256" key="3">
    <source>
        <dbReference type="ARBA" id="ARBA00004496"/>
    </source>
</evidence>
<comment type="subcellular location">
    <subcellularLocation>
        <location evidence="3 16">Cytoplasm</location>
    </subcellularLocation>
</comment>
<comment type="function">
    <text evidence="2 16">Cell wall formation.</text>
</comment>
<dbReference type="PROSITE" id="PS51387">
    <property type="entry name" value="FAD_PCMH"/>
    <property type="match status" value="1"/>
</dbReference>
<dbReference type="GO" id="GO:0005829">
    <property type="term" value="C:cytosol"/>
    <property type="evidence" value="ECO:0007669"/>
    <property type="project" value="TreeGrafter"/>
</dbReference>
<keyword evidence="7 16" id="KW-0285">Flavoprotein</keyword>
<dbReference type="GO" id="GO:0008360">
    <property type="term" value="P:regulation of cell shape"/>
    <property type="evidence" value="ECO:0007669"/>
    <property type="project" value="UniProtKB-KW"/>
</dbReference>
<comment type="cofactor">
    <cofactor evidence="1 16">
        <name>FAD</name>
        <dbReference type="ChEBI" id="CHEBI:57692"/>
    </cofactor>
</comment>
<keyword evidence="13 16" id="KW-0131">Cell cycle</keyword>
<evidence type="ECO:0000313" key="18">
    <source>
        <dbReference type="EMBL" id="PIQ70186.1"/>
    </source>
</evidence>
<name>A0A2H0KG19_9BACT</name>
<protein>
    <recommendedName>
        <fullName evidence="16">UDP-N-acetylenolpyruvoylglucosamine reductase</fullName>
        <ecNumber evidence="16">1.3.1.98</ecNumber>
    </recommendedName>
    <alternativeName>
        <fullName evidence="16">UDP-N-acetylmuramate dehydrogenase</fullName>
    </alternativeName>
</protein>
<dbReference type="Gene3D" id="3.30.43.10">
    <property type="entry name" value="Uridine Diphospho-n-acetylenolpyruvylglucosamine Reductase, domain 2"/>
    <property type="match status" value="1"/>
</dbReference>
<dbReference type="InterPro" id="IPR011601">
    <property type="entry name" value="MurB_C"/>
</dbReference>
<dbReference type="SUPFAM" id="SSF56176">
    <property type="entry name" value="FAD-binding/transporter-associated domain-like"/>
    <property type="match status" value="1"/>
</dbReference>
<dbReference type="Pfam" id="PF02873">
    <property type="entry name" value="MurB_C"/>
    <property type="match status" value="1"/>
</dbReference>
<evidence type="ECO:0000256" key="15">
    <source>
        <dbReference type="ARBA" id="ARBA00048914"/>
    </source>
</evidence>
<dbReference type="InterPro" id="IPR016167">
    <property type="entry name" value="FAD-bd_PCMH_sub1"/>
</dbReference>
<evidence type="ECO:0000256" key="4">
    <source>
        <dbReference type="ARBA" id="ARBA00004752"/>
    </source>
</evidence>